<proteinExistence type="predicted"/>
<dbReference type="PATRIC" id="fig|1121477.3.peg.339"/>
<protein>
    <recommendedName>
        <fullName evidence="1">Transport-associated OB type 2 domain-containing protein</fullName>
    </recommendedName>
</protein>
<evidence type="ECO:0000259" key="1">
    <source>
        <dbReference type="Pfam" id="PF08402"/>
    </source>
</evidence>
<dbReference type="AlphaFoldDB" id="A0A0F5LAF1"/>
<evidence type="ECO:0000313" key="4">
    <source>
        <dbReference type="Proteomes" id="UP000033608"/>
    </source>
</evidence>
<dbReference type="InterPro" id="IPR008995">
    <property type="entry name" value="Mo/tungstate-bd_C_term_dom"/>
</dbReference>
<keyword evidence="4" id="KW-1185">Reference proteome</keyword>
<dbReference type="GO" id="GO:0005524">
    <property type="term" value="F:ATP binding"/>
    <property type="evidence" value="ECO:0007669"/>
    <property type="project" value="InterPro"/>
</dbReference>
<dbReference type="SUPFAM" id="SSF50331">
    <property type="entry name" value="MOP-like"/>
    <property type="match status" value="1"/>
</dbReference>
<evidence type="ECO:0000313" key="3">
    <source>
        <dbReference type="EMBL" id="KKB79323.1"/>
    </source>
</evidence>
<name>A0A0F5LAF1_9HYPH</name>
<dbReference type="Pfam" id="PF08402">
    <property type="entry name" value="TOBE_2"/>
    <property type="match status" value="1"/>
</dbReference>
<gene>
    <name evidence="2" type="ORF">VW29_17930</name>
    <name evidence="3" type="ORF">VW29_17935</name>
</gene>
<reference evidence="3 4" key="1">
    <citation type="submission" date="2015-03" db="EMBL/GenBank/DDBJ databases">
        <authorList>
            <person name="Hassan Y.I."/>
            <person name="Lepp D."/>
            <person name="Zhou T."/>
        </authorList>
    </citation>
    <scope>NUCLEOTIDE SEQUENCE [LARGE SCALE GENOMIC DNA]</scope>
    <source>
        <strain evidence="3 4">DSM 17137</strain>
    </source>
</reference>
<feature type="domain" description="Transport-associated OB type 2" evidence="1">
    <location>
        <begin position="2"/>
        <end position="67"/>
    </location>
</feature>
<dbReference type="InterPro" id="IPR013611">
    <property type="entry name" value="Transp-assoc_OB_typ2"/>
</dbReference>
<feature type="non-terminal residue" evidence="3">
    <location>
        <position position="80"/>
    </location>
</feature>
<accession>A0A0F5LAF1</accession>
<dbReference type="EMBL" id="LAJF01000116">
    <property type="protein sequence ID" value="KKB79322.1"/>
    <property type="molecule type" value="Genomic_DNA"/>
</dbReference>
<comment type="caution">
    <text evidence="3">The sequence shown here is derived from an EMBL/GenBank/DDBJ whole genome shotgun (WGS) entry which is preliminary data.</text>
</comment>
<dbReference type="GO" id="GO:0043190">
    <property type="term" value="C:ATP-binding cassette (ABC) transporter complex"/>
    <property type="evidence" value="ECO:0007669"/>
    <property type="project" value="InterPro"/>
</dbReference>
<sequence>MRPQTLTLNPAQHRVSGTVTLAERMGPETVISIRLPDGSSLLAVLPGEVAPALDVIASFSFRDPGMHLLRARLFAPWPRQ</sequence>
<dbReference type="RefSeq" id="WP_046136660.1">
    <property type="nucleotide sequence ID" value="NZ_LAJF01000116.1"/>
</dbReference>
<dbReference type="GO" id="GO:0022857">
    <property type="term" value="F:transmembrane transporter activity"/>
    <property type="evidence" value="ECO:0007669"/>
    <property type="project" value="InterPro"/>
</dbReference>
<evidence type="ECO:0000313" key="2">
    <source>
        <dbReference type="EMBL" id="KKB79322.1"/>
    </source>
</evidence>
<dbReference type="EMBL" id="LAJF01000116">
    <property type="protein sequence ID" value="KKB79323.1"/>
    <property type="molecule type" value="Genomic_DNA"/>
</dbReference>
<organism evidence="3 4">
    <name type="scientific">Devosia limi DSM 17137</name>
    <dbReference type="NCBI Taxonomy" id="1121477"/>
    <lineage>
        <taxon>Bacteria</taxon>
        <taxon>Pseudomonadati</taxon>
        <taxon>Pseudomonadota</taxon>
        <taxon>Alphaproteobacteria</taxon>
        <taxon>Hyphomicrobiales</taxon>
        <taxon>Devosiaceae</taxon>
        <taxon>Devosia</taxon>
    </lineage>
</organism>
<dbReference type="Proteomes" id="UP000033608">
    <property type="component" value="Unassembled WGS sequence"/>
</dbReference>